<dbReference type="Proteomes" id="UP000595437">
    <property type="component" value="Chromosome 11"/>
</dbReference>
<proteinExistence type="inferred from homology"/>
<keyword evidence="3" id="KW-0217">Developmental protein</keyword>
<organism evidence="15 16">
    <name type="scientific">Caligus rogercresseyi</name>
    <name type="common">Sea louse</name>
    <dbReference type="NCBI Taxonomy" id="217165"/>
    <lineage>
        <taxon>Eukaryota</taxon>
        <taxon>Metazoa</taxon>
        <taxon>Ecdysozoa</taxon>
        <taxon>Arthropoda</taxon>
        <taxon>Crustacea</taxon>
        <taxon>Multicrustacea</taxon>
        <taxon>Hexanauplia</taxon>
        <taxon>Copepoda</taxon>
        <taxon>Siphonostomatoida</taxon>
        <taxon>Caligidae</taxon>
        <taxon>Caligus</taxon>
    </lineage>
</organism>
<evidence type="ECO:0000256" key="5">
    <source>
        <dbReference type="ARBA" id="ARBA00022989"/>
    </source>
</evidence>
<feature type="disulfide bond" evidence="9">
    <location>
        <begin position="70"/>
        <end position="108"/>
    </location>
</feature>
<evidence type="ECO:0000256" key="1">
    <source>
        <dbReference type="ARBA" id="ARBA00004141"/>
    </source>
</evidence>
<comment type="similarity">
    <text evidence="2">Belongs to the G-protein coupled receptor Fz/Smo family.</text>
</comment>
<evidence type="ECO:0000256" key="8">
    <source>
        <dbReference type="ARBA" id="ARBA00023170"/>
    </source>
</evidence>
<dbReference type="GO" id="GO:0007389">
    <property type="term" value="P:pattern specification process"/>
    <property type="evidence" value="ECO:0007669"/>
    <property type="project" value="TreeGrafter"/>
</dbReference>
<feature type="transmembrane region" description="Helical" evidence="11">
    <location>
        <begin position="411"/>
        <end position="432"/>
    </location>
</feature>
<dbReference type="OrthoDB" id="10064659at2759"/>
<comment type="subcellular location">
    <subcellularLocation>
        <location evidence="1">Membrane</location>
        <topology evidence="1">Multi-pass membrane protein</topology>
    </subcellularLocation>
</comment>
<evidence type="ECO:0000256" key="12">
    <source>
        <dbReference type="SAM" id="SignalP"/>
    </source>
</evidence>
<evidence type="ECO:0000256" key="3">
    <source>
        <dbReference type="ARBA" id="ARBA00022473"/>
    </source>
</evidence>
<dbReference type="InterPro" id="IPR017981">
    <property type="entry name" value="GPCR_2-like_7TM"/>
</dbReference>
<feature type="transmembrane region" description="Helical" evidence="11">
    <location>
        <begin position="326"/>
        <end position="346"/>
    </location>
</feature>
<feature type="domain" description="FZ" evidence="13">
    <location>
        <begin position="13"/>
        <end position="108"/>
    </location>
</feature>
<evidence type="ECO:0000256" key="4">
    <source>
        <dbReference type="ARBA" id="ARBA00022692"/>
    </source>
</evidence>
<evidence type="ECO:0000256" key="6">
    <source>
        <dbReference type="ARBA" id="ARBA00023136"/>
    </source>
</evidence>
<dbReference type="PANTHER" id="PTHR11309:SF35">
    <property type="entry name" value="PROTEIN SMOOTHENED"/>
    <property type="match status" value="1"/>
</dbReference>
<dbReference type="PROSITE" id="PS50261">
    <property type="entry name" value="G_PROTEIN_RECEP_F2_4"/>
    <property type="match status" value="1"/>
</dbReference>
<keyword evidence="5 11" id="KW-1133">Transmembrane helix</keyword>
<dbReference type="PROSITE" id="PS50038">
    <property type="entry name" value="FZ"/>
    <property type="match status" value="1"/>
</dbReference>
<dbReference type="GO" id="GO:0030425">
    <property type="term" value="C:dendrite"/>
    <property type="evidence" value="ECO:0007669"/>
    <property type="project" value="TreeGrafter"/>
</dbReference>
<feature type="region of interest" description="Disordered" evidence="10">
    <location>
        <begin position="145"/>
        <end position="179"/>
    </location>
</feature>
<keyword evidence="4 11" id="KW-0812">Transmembrane</keyword>
<dbReference type="GO" id="GO:0005113">
    <property type="term" value="F:patched binding"/>
    <property type="evidence" value="ECO:0007669"/>
    <property type="project" value="TreeGrafter"/>
</dbReference>
<feature type="transmembrane region" description="Helical" evidence="11">
    <location>
        <begin position="366"/>
        <end position="391"/>
    </location>
</feature>
<keyword evidence="6 11" id="KW-0472">Membrane</keyword>
<evidence type="ECO:0000256" key="10">
    <source>
        <dbReference type="SAM" id="MobiDB-lite"/>
    </source>
</evidence>
<name>A0A7T8K1K9_CALRO</name>
<protein>
    <submittedName>
        <fullName evidence="15">Protein smoothenedlike</fullName>
    </submittedName>
</protein>
<dbReference type="GO" id="GO:0007417">
    <property type="term" value="P:central nervous system development"/>
    <property type="evidence" value="ECO:0007669"/>
    <property type="project" value="TreeGrafter"/>
</dbReference>
<gene>
    <name evidence="15" type="ORF">FKW44_016985</name>
</gene>
<evidence type="ECO:0000259" key="13">
    <source>
        <dbReference type="PROSITE" id="PS50038"/>
    </source>
</evidence>
<dbReference type="Pfam" id="PF01534">
    <property type="entry name" value="Frizzled"/>
    <property type="match status" value="1"/>
</dbReference>
<dbReference type="Gene3D" id="1.20.1070.10">
    <property type="entry name" value="Rhodopsin 7-helix transmembrane proteins"/>
    <property type="match status" value="1"/>
</dbReference>
<accession>A0A7T8K1K9</accession>
<feature type="non-terminal residue" evidence="15">
    <location>
        <position position="526"/>
    </location>
</feature>
<keyword evidence="7 9" id="KW-1015">Disulfide bond</keyword>
<feature type="chain" id="PRO_5030845633" evidence="12">
    <location>
        <begin position="19"/>
        <end position="526"/>
    </location>
</feature>
<dbReference type="AlphaFoldDB" id="A0A7T8K1K9"/>
<dbReference type="PRINTS" id="PR00489">
    <property type="entry name" value="FRIZZLED"/>
</dbReference>
<sequence length="526" mass="59113">MWKAGLLISLFLLGRADCFHLLASPCQWFLLCAFQLLHLLRLPLPLRLHTSSAELGLLESWAYLKRIPKCWSSLKPLLCALNAPQCSNTQEASLRVPKALCRALRGPCRGLRSKYLPLSLQARWDATFNCSGDLTASVRSVARTSSSSTSRKKKASASSLSFQHNTPLTTSSPSTDADSNAFHPIRPGAIWENQVPHRFWRPGLLAHLALCHGNALSRLEGILLLPQSHHFYMNLCSLLFISGWGLQFLQGEDSIVCNPDGTRRVLEPGEGQDLSCVAVFVLVYYFGLASALWYTVLAYSWDALFSSMGHLSAMSQRDLLLKRTPYFHMISWSIPAILSIAIISLNGVEGDPLTGICFVSKRSPPFYYGFVIAPLGIIALVSSFFVCKEVAIEISGVSGRSRRIRATTIKILLYASLYLACFLIAMSSAHWIGYEEKRDEAILNMYLDRHSSRFISVIASASWVWNKNTFKSWRKFFRRRFNASEERMKDIKVRKHELITQAFAKRKDLAAEGRLSLTFESSRFDP</sequence>
<dbReference type="InterPro" id="IPR036790">
    <property type="entry name" value="Frizzled_dom_sf"/>
</dbReference>
<dbReference type="InterPro" id="IPR020067">
    <property type="entry name" value="Frizzled_dom"/>
</dbReference>
<dbReference type="GO" id="GO:0071679">
    <property type="term" value="P:commissural neuron axon guidance"/>
    <property type="evidence" value="ECO:0007669"/>
    <property type="project" value="TreeGrafter"/>
</dbReference>
<evidence type="ECO:0000259" key="14">
    <source>
        <dbReference type="PROSITE" id="PS50261"/>
    </source>
</evidence>
<evidence type="ECO:0000313" key="16">
    <source>
        <dbReference type="Proteomes" id="UP000595437"/>
    </source>
</evidence>
<dbReference type="SUPFAM" id="SSF63501">
    <property type="entry name" value="Frizzled cysteine-rich domain"/>
    <property type="match status" value="1"/>
</dbReference>
<reference evidence="16" key="1">
    <citation type="submission" date="2021-01" db="EMBL/GenBank/DDBJ databases">
        <title>Caligus Genome Assembly.</title>
        <authorList>
            <person name="Gallardo-Escarate C."/>
        </authorList>
    </citation>
    <scope>NUCLEOTIDE SEQUENCE [LARGE SCALE GENOMIC DNA]</scope>
</reference>
<dbReference type="Gene3D" id="1.10.2000.10">
    <property type="entry name" value="Frizzled cysteine-rich domain"/>
    <property type="match status" value="1"/>
</dbReference>
<keyword evidence="12" id="KW-0732">Signal</keyword>
<dbReference type="GO" id="GO:0005929">
    <property type="term" value="C:cilium"/>
    <property type="evidence" value="ECO:0007669"/>
    <property type="project" value="TreeGrafter"/>
</dbReference>
<feature type="compositionally biased region" description="Polar residues" evidence="10">
    <location>
        <begin position="160"/>
        <end position="178"/>
    </location>
</feature>
<feature type="signal peptide" evidence="12">
    <location>
        <begin position="1"/>
        <end position="18"/>
    </location>
</feature>
<evidence type="ECO:0000256" key="7">
    <source>
        <dbReference type="ARBA" id="ARBA00023157"/>
    </source>
</evidence>
<dbReference type="GO" id="GO:0004888">
    <property type="term" value="F:transmembrane signaling receptor activity"/>
    <property type="evidence" value="ECO:0007669"/>
    <property type="project" value="InterPro"/>
</dbReference>
<evidence type="ECO:0000256" key="2">
    <source>
        <dbReference type="ARBA" id="ARBA00008077"/>
    </source>
</evidence>
<dbReference type="InterPro" id="IPR015526">
    <property type="entry name" value="Frizzled/SFRP"/>
</dbReference>
<dbReference type="InterPro" id="IPR000539">
    <property type="entry name" value="Frizzled/Smoothened_7TM"/>
</dbReference>
<keyword evidence="16" id="KW-1185">Reference proteome</keyword>
<dbReference type="EMBL" id="CP045900">
    <property type="protein sequence ID" value="QQP42354.1"/>
    <property type="molecule type" value="Genomic_DNA"/>
</dbReference>
<dbReference type="SMART" id="SM01330">
    <property type="entry name" value="Frizzled"/>
    <property type="match status" value="1"/>
</dbReference>
<evidence type="ECO:0000256" key="9">
    <source>
        <dbReference type="PROSITE-ProRule" id="PRU00090"/>
    </source>
</evidence>
<dbReference type="GO" id="GO:0005886">
    <property type="term" value="C:plasma membrane"/>
    <property type="evidence" value="ECO:0007669"/>
    <property type="project" value="TreeGrafter"/>
</dbReference>
<comment type="caution">
    <text evidence="9">Lacks conserved residue(s) required for the propagation of feature annotation.</text>
</comment>
<dbReference type="GO" id="GO:0007224">
    <property type="term" value="P:smoothened signaling pathway"/>
    <property type="evidence" value="ECO:0007669"/>
    <property type="project" value="TreeGrafter"/>
</dbReference>
<evidence type="ECO:0000313" key="15">
    <source>
        <dbReference type="EMBL" id="QQP42354.1"/>
    </source>
</evidence>
<feature type="transmembrane region" description="Helical" evidence="11">
    <location>
        <begin position="282"/>
        <end position="305"/>
    </location>
</feature>
<dbReference type="PANTHER" id="PTHR11309">
    <property type="entry name" value="FRIZZLED"/>
    <property type="match status" value="1"/>
</dbReference>
<keyword evidence="8" id="KW-0675">Receptor</keyword>
<feature type="domain" description="G-protein coupled receptors family 2 profile 2" evidence="14">
    <location>
        <begin position="216"/>
        <end position="386"/>
    </location>
</feature>
<evidence type="ECO:0000256" key="11">
    <source>
        <dbReference type="SAM" id="Phobius"/>
    </source>
</evidence>